<name>M3BNZ3_SPHMS</name>
<evidence type="ECO:0000313" key="3">
    <source>
        <dbReference type="Proteomes" id="UP000016931"/>
    </source>
</evidence>
<organism evidence="2 3">
    <name type="scientific">Sphaerulina musiva (strain SO2202)</name>
    <name type="common">Poplar stem canker fungus</name>
    <name type="synonym">Septoria musiva</name>
    <dbReference type="NCBI Taxonomy" id="692275"/>
    <lineage>
        <taxon>Eukaryota</taxon>
        <taxon>Fungi</taxon>
        <taxon>Dikarya</taxon>
        <taxon>Ascomycota</taxon>
        <taxon>Pezizomycotina</taxon>
        <taxon>Dothideomycetes</taxon>
        <taxon>Dothideomycetidae</taxon>
        <taxon>Mycosphaerellales</taxon>
        <taxon>Mycosphaerellaceae</taxon>
        <taxon>Sphaerulina</taxon>
    </lineage>
</organism>
<dbReference type="EMBL" id="KB456287">
    <property type="protein sequence ID" value="EMF07898.1"/>
    <property type="molecule type" value="Genomic_DNA"/>
</dbReference>
<dbReference type="InterPro" id="IPR008906">
    <property type="entry name" value="HATC_C_dom"/>
</dbReference>
<dbReference type="HOGENOM" id="CLU_2348030_0_0_1"/>
<dbReference type="GO" id="GO:0046983">
    <property type="term" value="F:protein dimerization activity"/>
    <property type="evidence" value="ECO:0007669"/>
    <property type="project" value="InterPro"/>
</dbReference>
<dbReference type="GeneID" id="27898855"/>
<keyword evidence="3" id="KW-1185">Reference proteome</keyword>
<feature type="domain" description="HAT C-terminal dimerisation" evidence="1">
    <location>
        <begin position="1"/>
        <end position="27"/>
    </location>
</feature>
<dbReference type="AlphaFoldDB" id="M3BNZ3"/>
<dbReference type="RefSeq" id="XP_016756019.1">
    <property type="nucleotide sequence ID" value="XM_016901718.1"/>
</dbReference>
<evidence type="ECO:0000313" key="2">
    <source>
        <dbReference type="EMBL" id="EMF07898.1"/>
    </source>
</evidence>
<dbReference type="Pfam" id="PF05699">
    <property type="entry name" value="Dimer_Tnp_hAT"/>
    <property type="match status" value="1"/>
</dbReference>
<proteinExistence type="predicted"/>
<reference evidence="2 3" key="1">
    <citation type="journal article" date="2012" name="PLoS Pathog.">
        <title>Diverse lifestyles and strategies of plant pathogenesis encoded in the genomes of eighteen Dothideomycetes fungi.</title>
        <authorList>
            <person name="Ohm R.A."/>
            <person name="Feau N."/>
            <person name="Henrissat B."/>
            <person name="Schoch C.L."/>
            <person name="Horwitz B.A."/>
            <person name="Barry K.W."/>
            <person name="Condon B.J."/>
            <person name="Copeland A.C."/>
            <person name="Dhillon B."/>
            <person name="Glaser F."/>
            <person name="Hesse C.N."/>
            <person name="Kosti I."/>
            <person name="LaButti K."/>
            <person name="Lindquist E.A."/>
            <person name="Lucas S."/>
            <person name="Salamov A.A."/>
            <person name="Bradshaw R.E."/>
            <person name="Ciuffetti L."/>
            <person name="Hamelin R.C."/>
            <person name="Kema G.H.J."/>
            <person name="Lawrence C."/>
            <person name="Scott J.A."/>
            <person name="Spatafora J.W."/>
            <person name="Turgeon B.G."/>
            <person name="de Wit P.J.G.M."/>
            <person name="Zhong S."/>
            <person name="Goodwin S.B."/>
            <person name="Grigoriev I.V."/>
        </authorList>
    </citation>
    <scope>NUCLEOTIDE SEQUENCE [LARGE SCALE GENOMIC DNA]</scope>
    <source>
        <strain evidence="2 3">SO2202</strain>
    </source>
</reference>
<accession>M3BNZ3</accession>
<dbReference type="Proteomes" id="UP000016931">
    <property type="component" value="Unassembled WGS sequence"/>
</dbReference>
<evidence type="ECO:0000259" key="1">
    <source>
        <dbReference type="Pfam" id="PF05699"/>
    </source>
</evidence>
<protein>
    <recommendedName>
        <fullName evidence="1">HAT C-terminal dimerisation domain-containing protein</fullName>
    </recommendedName>
</protein>
<sequence>MARDILCIPAAGVRCERDFSIARHQSRFNRQYTAATFSGLMEILSEDREQTKDLMERISDLDTISDDEGDVVEEPRRSVRLSFKLAQECLRDATRRL</sequence>
<gene>
    <name evidence="2" type="ORF">SEPMUDRAFT_121752</name>
</gene>